<proteinExistence type="predicted"/>
<evidence type="ECO:0000313" key="2">
    <source>
        <dbReference type="Proteomes" id="UP000198850"/>
    </source>
</evidence>
<protein>
    <submittedName>
        <fullName evidence="1">Uncharacterized protein</fullName>
    </submittedName>
</protein>
<reference evidence="1 2" key="1">
    <citation type="submission" date="2016-10" db="EMBL/GenBank/DDBJ databases">
        <authorList>
            <person name="de Groot N.N."/>
        </authorList>
    </citation>
    <scope>NUCLEOTIDE SEQUENCE [LARGE SCALE GENOMIC DNA]</scope>
    <source>
        <strain evidence="1 2">DSM 19033</strain>
    </source>
</reference>
<accession>A0A1H4GLS2</accession>
<dbReference type="Proteomes" id="UP000198850">
    <property type="component" value="Unassembled WGS sequence"/>
</dbReference>
<dbReference type="EMBL" id="FNRA01000010">
    <property type="protein sequence ID" value="SEB10599.1"/>
    <property type="molecule type" value="Genomic_DNA"/>
</dbReference>
<dbReference type="STRING" id="425514.SAMN05443550_110189"/>
<dbReference type="AlphaFoldDB" id="A0A1H4GLS2"/>
<name>A0A1H4GLS2_9SPHI</name>
<sequence>MILVIGFGFLAVYLLMLNANSGEKNNAFVRKIKDPKLKVLHMFEFPDKTFEFSPGSGSKIKLNRYADKLNLYEIDYGLTKLDTIVIRYPILFNSKAVNIYKDIFQSTVLCTNLYGDILKSSGTQSEVLKLTSFTFDRFKAISPHTIIARGRYPHGKNDNRSITKISITDSVKLEKEYVLPNLANGIFANEGHLYYDRENARVFYMYYYRGEFLSLDTNLNLLYKSKTIDTVLTADITTKVKTDVKENKRVIMQTKPPKVVNAFITADKNQIYIRSRLKADNDTELKFADNSVIDTYDSTTGKYRNSFYLPRYRGIKVSDFQVKGDTLLAIYGKYLVKYSMDEH</sequence>
<gene>
    <name evidence="1" type="ORF">SAMN05443550_110189</name>
</gene>
<keyword evidence="2" id="KW-1185">Reference proteome</keyword>
<organism evidence="1 2">
    <name type="scientific">Pedobacter hartonius</name>
    <dbReference type="NCBI Taxonomy" id="425514"/>
    <lineage>
        <taxon>Bacteria</taxon>
        <taxon>Pseudomonadati</taxon>
        <taxon>Bacteroidota</taxon>
        <taxon>Sphingobacteriia</taxon>
        <taxon>Sphingobacteriales</taxon>
        <taxon>Sphingobacteriaceae</taxon>
        <taxon>Pedobacter</taxon>
    </lineage>
</organism>
<evidence type="ECO:0000313" key="1">
    <source>
        <dbReference type="EMBL" id="SEB10599.1"/>
    </source>
</evidence>